<name>A0A2P6P867_ROSCH</name>
<dbReference type="InterPro" id="IPR025525">
    <property type="entry name" value="hAT-like_transposase_RNase-H"/>
</dbReference>
<organism evidence="4 5">
    <name type="scientific">Rosa chinensis</name>
    <name type="common">China rose</name>
    <dbReference type="NCBI Taxonomy" id="74649"/>
    <lineage>
        <taxon>Eukaryota</taxon>
        <taxon>Viridiplantae</taxon>
        <taxon>Streptophyta</taxon>
        <taxon>Embryophyta</taxon>
        <taxon>Tracheophyta</taxon>
        <taxon>Spermatophyta</taxon>
        <taxon>Magnoliopsida</taxon>
        <taxon>eudicotyledons</taxon>
        <taxon>Gunneridae</taxon>
        <taxon>Pentapetalae</taxon>
        <taxon>rosids</taxon>
        <taxon>fabids</taxon>
        <taxon>Rosales</taxon>
        <taxon>Rosaceae</taxon>
        <taxon>Rosoideae</taxon>
        <taxon>Rosoideae incertae sedis</taxon>
        <taxon>Rosa</taxon>
    </lineage>
</organism>
<dbReference type="OMA" id="KAMNENW"/>
<sequence>MVTGSDTEKVLQEMAANVRARWIKYYDSFHEINHMVIIGLVLDARFKLKNVTHMFVSEGLEDDEAHSRTMEIKNLLMALYDKYVAIVDGGRHRQRQSSPSSSGSTITSRRSNSRRGVRGQLLNDWRKVVQSSAKAVVVHEVDQYLDAPLEPIDDEDCFDILCWWKINGPKFPGLAALARDVLAIQTSTVASESCFSTGGKVIDTFRSSLTPKIV</sequence>
<dbReference type="InterPro" id="IPR012337">
    <property type="entry name" value="RNaseH-like_sf"/>
</dbReference>
<comment type="caution">
    <text evidence="4">The sequence shown here is derived from an EMBL/GenBank/DDBJ whole genome shotgun (WGS) entry which is preliminary data.</text>
</comment>
<dbReference type="Pfam" id="PF14372">
    <property type="entry name" value="hAT-like_RNase-H"/>
    <property type="match status" value="1"/>
</dbReference>
<feature type="domain" description="HAT C-terminal dimerisation" evidence="2">
    <location>
        <begin position="140"/>
        <end position="214"/>
    </location>
</feature>
<dbReference type="Proteomes" id="UP000238479">
    <property type="component" value="Chromosome 7"/>
</dbReference>
<evidence type="ECO:0000313" key="4">
    <source>
        <dbReference type="EMBL" id="PRQ18120.1"/>
    </source>
</evidence>
<feature type="region of interest" description="Disordered" evidence="1">
    <location>
        <begin position="91"/>
        <end position="115"/>
    </location>
</feature>
<evidence type="ECO:0000259" key="2">
    <source>
        <dbReference type="Pfam" id="PF05699"/>
    </source>
</evidence>
<evidence type="ECO:0000256" key="1">
    <source>
        <dbReference type="SAM" id="MobiDB-lite"/>
    </source>
</evidence>
<dbReference type="GO" id="GO:0046983">
    <property type="term" value="F:protein dimerization activity"/>
    <property type="evidence" value="ECO:0007669"/>
    <property type="project" value="InterPro"/>
</dbReference>
<feature type="domain" description="hAT-like transposase RNase-H fold" evidence="3">
    <location>
        <begin position="7"/>
        <end position="83"/>
    </location>
</feature>
<dbReference type="STRING" id="74649.A0A2P6P867"/>
<proteinExistence type="predicted"/>
<dbReference type="AlphaFoldDB" id="A0A2P6P867"/>
<dbReference type="EMBL" id="PDCK01000045">
    <property type="protein sequence ID" value="PRQ18120.1"/>
    <property type="molecule type" value="Genomic_DNA"/>
</dbReference>
<protein>
    <submittedName>
        <fullName evidence="4">Putative HAT dimerization domain, ribonuclease H-like domain, hAT-like transposase, RNase-H</fullName>
    </submittedName>
</protein>
<dbReference type="PANTHER" id="PTHR23272:SF161">
    <property type="entry name" value="ZINC FINGER BED DOMAIN-CONTAINING PROTEIN RICESLEEPER 1-LIKE"/>
    <property type="match status" value="1"/>
</dbReference>
<dbReference type="Pfam" id="PF05699">
    <property type="entry name" value="Dimer_Tnp_hAT"/>
    <property type="match status" value="1"/>
</dbReference>
<dbReference type="InterPro" id="IPR008906">
    <property type="entry name" value="HATC_C_dom"/>
</dbReference>
<evidence type="ECO:0000259" key="3">
    <source>
        <dbReference type="Pfam" id="PF14372"/>
    </source>
</evidence>
<dbReference type="Gramene" id="PRQ18120">
    <property type="protein sequence ID" value="PRQ18120"/>
    <property type="gene ID" value="RchiOBHm_Chr7g0202411"/>
</dbReference>
<evidence type="ECO:0000313" key="5">
    <source>
        <dbReference type="Proteomes" id="UP000238479"/>
    </source>
</evidence>
<dbReference type="SUPFAM" id="SSF53098">
    <property type="entry name" value="Ribonuclease H-like"/>
    <property type="match status" value="1"/>
</dbReference>
<dbReference type="PANTHER" id="PTHR23272">
    <property type="entry name" value="BED FINGER-RELATED"/>
    <property type="match status" value="1"/>
</dbReference>
<dbReference type="GO" id="GO:0003677">
    <property type="term" value="F:DNA binding"/>
    <property type="evidence" value="ECO:0007669"/>
    <property type="project" value="InterPro"/>
</dbReference>
<accession>A0A2P6P867</accession>
<gene>
    <name evidence="4" type="ORF">RchiOBHm_Chr7g0202411</name>
</gene>
<reference evidence="4 5" key="1">
    <citation type="journal article" date="2018" name="Nat. Genet.">
        <title>The Rosa genome provides new insights in the design of modern roses.</title>
        <authorList>
            <person name="Bendahmane M."/>
        </authorList>
    </citation>
    <scope>NUCLEOTIDE SEQUENCE [LARGE SCALE GENOMIC DNA]</scope>
    <source>
        <strain evidence="5">cv. Old Blush</strain>
    </source>
</reference>
<feature type="compositionally biased region" description="Low complexity" evidence="1">
    <location>
        <begin position="96"/>
        <end position="110"/>
    </location>
</feature>
<keyword evidence="5" id="KW-1185">Reference proteome</keyword>